<feature type="modified residue" description="Phosphohistidine; by HPr" evidence="7">
    <location>
        <position position="75"/>
    </location>
</feature>
<dbReference type="InterPro" id="IPR036542">
    <property type="entry name" value="PTS_IIA_lac/cel_sf"/>
</dbReference>
<keyword evidence="6" id="KW-0460">Magnesium</keyword>
<dbReference type="STRING" id="46224.B4102_4236"/>
<dbReference type="Gene3D" id="1.20.58.80">
    <property type="entry name" value="Phosphotransferase system, lactose/cellobiose-type IIA subunit"/>
    <property type="match status" value="1"/>
</dbReference>
<keyword evidence="4" id="KW-0598">Phosphotransferase system</keyword>
<evidence type="ECO:0000313" key="8">
    <source>
        <dbReference type="EMBL" id="KYC84160.1"/>
    </source>
</evidence>
<dbReference type="GO" id="GO:0016740">
    <property type="term" value="F:transferase activity"/>
    <property type="evidence" value="ECO:0007669"/>
    <property type="project" value="UniProtKB-KW"/>
</dbReference>
<feature type="active site" description="Tele-phosphohistidine intermediate" evidence="5">
    <location>
        <position position="75"/>
    </location>
</feature>
<evidence type="ECO:0000256" key="4">
    <source>
        <dbReference type="ARBA" id="ARBA00022683"/>
    </source>
</evidence>
<dbReference type="KEGG" id="hspo:JGZ69_03625"/>
<evidence type="ECO:0000256" key="7">
    <source>
        <dbReference type="PROSITE-ProRule" id="PRU00418"/>
    </source>
</evidence>
<dbReference type="PROSITE" id="PS51095">
    <property type="entry name" value="PTS_EIIA_TYPE_3"/>
    <property type="match status" value="1"/>
</dbReference>
<dbReference type="PANTHER" id="PTHR34382:SF7">
    <property type="entry name" value="PTS SYSTEM N,N'-DIACETYLCHITOBIOSE-SPECIFIC EIIA COMPONENT"/>
    <property type="match status" value="1"/>
</dbReference>
<evidence type="ECO:0000256" key="1">
    <source>
        <dbReference type="ARBA" id="ARBA00022448"/>
    </source>
</evidence>
<proteinExistence type="predicted"/>
<dbReference type="EMBL" id="CP066701">
    <property type="protein sequence ID" value="QQX26040.1"/>
    <property type="molecule type" value="Genomic_DNA"/>
</dbReference>
<evidence type="ECO:0000256" key="3">
    <source>
        <dbReference type="ARBA" id="ARBA00022679"/>
    </source>
</evidence>
<sequence length="102" mass="11243">MNVEEIVMKIITHSGNAKSDAVEAIQAAKGKDIAAANELIEKSEAELLHAHHVQTSLIQNEACGNKAEVTLFLVHAQDHLMNAITFKDLAKEFVELYESMNK</sequence>
<name>A0A150KJG3_9BACI</name>
<dbReference type="PANTHER" id="PTHR34382">
    <property type="entry name" value="PTS SYSTEM N,N'-DIACETYLCHITOBIOSE-SPECIFIC EIIA COMPONENT"/>
    <property type="match status" value="1"/>
</dbReference>
<dbReference type="AlphaFoldDB" id="A0A150KJG3"/>
<keyword evidence="6" id="KW-0479">Metal-binding</keyword>
<keyword evidence="2" id="KW-0762">Sugar transport</keyword>
<dbReference type="GO" id="GO:0009401">
    <property type="term" value="P:phosphoenolpyruvate-dependent sugar phosphotransferase system"/>
    <property type="evidence" value="ECO:0007669"/>
    <property type="project" value="UniProtKB-KW"/>
</dbReference>
<accession>A0A150KJG3</accession>
<keyword evidence="1" id="KW-0813">Transport</keyword>
<dbReference type="GeneID" id="62499658"/>
<dbReference type="PATRIC" id="fig|46224.3.peg.2284"/>
<evidence type="ECO:0000313" key="10">
    <source>
        <dbReference type="Proteomes" id="UP000075666"/>
    </source>
</evidence>
<evidence type="ECO:0000313" key="11">
    <source>
        <dbReference type="Proteomes" id="UP000595512"/>
    </source>
</evidence>
<dbReference type="Proteomes" id="UP000595512">
    <property type="component" value="Chromosome"/>
</dbReference>
<protein>
    <submittedName>
        <fullName evidence="9">PTS lactose/cellobiose transporter subunit IIA</fullName>
    </submittedName>
</protein>
<dbReference type="OrthoDB" id="350602at2"/>
<gene>
    <name evidence="8" type="ORF">B4102_4236</name>
    <name evidence="9" type="ORF">JGZ69_03625</name>
</gene>
<organism evidence="8 10">
    <name type="scientific">Heyndrickxia sporothermodurans</name>
    <dbReference type="NCBI Taxonomy" id="46224"/>
    <lineage>
        <taxon>Bacteria</taxon>
        <taxon>Bacillati</taxon>
        <taxon>Bacillota</taxon>
        <taxon>Bacilli</taxon>
        <taxon>Bacillales</taxon>
        <taxon>Bacillaceae</taxon>
        <taxon>Heyndrickxia</taxon>
    </lineage>
</organism>
<keyword evidence="10" id="KW-1185">Reference proteome</keyword>
<dbReference type="GO" id="GO:0046872">
    <property type="term" value="F:metal ion binding"/>
    <property type="evidence" value="ECO:0007669"/>
    <property type="project" value="UniProtKB-KW"/>
</dbReference>
<dbReference type="CDD" id="cd00215">
    <property type="entry name" value="PTS_IIA_lac"/>
    <property type="match status" value="1"/>
</dbReference>
<dbReference type="SUPFAM" id="SSF46973">
    <property type="entry name" value="Enzyme IIa from lactose specific PTS, IIa-lac"/>
    <property type="match status" value="1"/>
</dbReference>
<comment type="cofactor">
    <cofactor evidence="6">
        <name>Mg(2+)</name>
        <dbReference type="ChEBI" id="CHEBI:18420"/>
    </cofactor>
    <text evidence="6">Binds 1 Mg(2+) ion per trimer.</text>
</comment>
<dbReference type="RefSeq" id="WP_066236120.1">
    <property type="nucleotide sequence ID" value="NZ_CP066701.1"/>
</dbReference>
<feature type="binding site" evidence="6">
    <location>
        <position position="78"/>
    </location>
    <ligand>
        <name>Mg(2+)</name>
        <dbReference type="ChEBI" id="CHEBI:18420"/>
        <note>ligand shared between all trimeric partners</note>
    </ligand>
</feature>
<reference evidence="9 11" key="2">
    <citation type="submission" date="2020-12" db="EMBL/GenBank/DDBJ databases">
        <title>Taxonomic evaluation of the Bacillus sporothermodurans group of bacteria based on whole genome sequences.</title>
        <authorList>
            <person name="Fiedler G."/>
            <person name="Herbstmann A.-D."/>
            <person name="Doll E."/>
            <person name="Wenning M."/>
            <person name="Brinks E."/>
            <person name="Kabisch J."/>
            <person name="Breitenwieser F."/>
            <person name="Lappann M."/>
            <person name="Boehnlein C."/>
            <person name="Franz C."/>
        </authorList>
    </citation>
    <scope>NUCLEOTIDE SEQUENCE [LARGE SCALE GENOMIC DNA]</scope>
    <source>
        <strain evidence="9 11">DSM 10599</strain>
    </source>
</reference>
<evidence type="ECO:0000256" key="2">
    <source>
        <dbReference type="ARBA" id="ARBA00022597"/>
    </source>
</evidence>
<keyword evidence="3" id="KW-0808">Transferase</keyword>
<evidence type="ECO:0000313" key="9">
    <source>
        <dbReference type="EMBL" id="QQX26040.1"/>
    </source>
</evidence>
<dbReference type="PIRSF" id="PIRSF000699">
    <property type="entry name" value="PTS_IILac_III"/>
    <property type="match status" value="1"/>
</dbReference>
<dbReference type="Proteomes" id="UP000075666">
    <property type="component" value="Unassembled WGS sequence"/>
</dbReference>
<reference evidence="8 10" key="1">
    <citation type="submission" date="2016-01" db="EMBL/GenBank/DDBJ databases">
        <title>Genome Sequences of Twelve Sporeforming Bacillus Species Isolated from Foods.</title>
        <authorList>
            <person name="Berendsen E.M."/>
            <person name="Wells-Bennik M.H."/>
            <person name="Krawcyk A.O."/>
            <person name="De Jong A."/>
            <person name="Holsappel S."/>
            <person name="Eijlander R.T."/>
            <person name="Kuipers O.P."/>
        </authorList>
    </citation>
    <scope>NUCLEOTIDE SEQUENCE [LARGE SCALE GENOMIC DNA]</scope>
    <source>
        <strain evidence="8 10">B4102</strain>
    </source>
</reference>
<dbReference type="InterPro" id="IPR003188">
    <property type="entry name" value="PTS_IIA_lac/cel"/>
</dbReference>
<evidence type="ECO:0000256" key="5">
    <source>
        <dbReference type="PIRSR" id="PIRSR000699-1"/>
    </source>
</evidence>
<evidence type="ECO:0000256" key="6">
    <source>
        <dbReference type="PIRSR" id="PIRSR000699-2"/>
    </source>
</evidence>
<dbReference type="EMBL" id="LQYN01000170">
    <property type="protein sequence ID" value="KYC84160.1"/>
    <property type="molecule type" value="Genomic_DNA"/>
</dbReference>
<dbReference type="Pfam" id="PF02255">
    <property type="entry name" value="PTS_IIA"/>
    <property type="match status" value="1"/>
</dbReference>